<evidence type="ECO:0000256" key="1">
    <source>
        <dbReference type="ARBA" id="ARBA00004651"/>
    </source>
</evidence>
<evidence type="ECO:0000313" key="15">
    <source>
        <dbReference type="Proteomes" id="UP000266313"/>
    </source>
</evidence>
<evidence type="ECO:0000256" key="10">
    <source>
        <dbReference type="ARBA" id="ARBA00023136"/>
    </source>
</evidence>
<dbReference type="GO" id="GO:0008137">
    <property type="term" value="F:NADH dehydrogenase (ubiquinone) activity"/>
    <property type="evidence" value="ECO:0007669"/>
    <property type="project" value="UniProtKB-UniRule"/>
</dbReference>
<dbReference type="GO" id="GO:0048038">
    <property type="term" value="F:quinone binding"/>
    <property type="evidence" value="ECO:0007669"/>
    <property type="project" value="UniProtKB-UniRule"/>
</dbReference>
<dbReference type="FunFam" id="1.20.120.1200:FF:000001">
    <property type="entry name" value="NADH-quinone oxidoreductase subunit J"/>
    <property type="match status" value="1"/>
</dbReference>
<protein>
    <recommendedName>
        <fullName evidence="3 13">NADH-quinone oxidoreductase subunit J</fullName>
        <ecNumber evidence="13">7.1.1.-</ecNumber>
    </recommendedName>
</protein>
<organism evidence="14 15">
    <name type="scientific">Methylocaldum marinum</name>
    <dbReference type="NCBI Taxonomy" id="1432792"/>
    <lineage>
        <taxon>Bacteria</taxon>
        <taxon>Pseudomonadati</taxon>
        <taxon>Pseudomonadota</taxon>
        <taxon>Gammaproteobacteria</taxon>
        <taxon>Methylococcales</taxon>
        <taxon>Methylococcaceae</taxon>
        <taxon>Methylocaldum</taxon>
    </lineage>
</organism>
<dbReference type="EC" id="7.1.1.-" evidence="13"/>
<evidence type="ECO:0000256" key="13">
    <source>
        <dbReference type="RuleBase" id="RU004429"/>
    </source>
</evidence>
<evidence type="ECO:0000256" key="5">
    <source>
        <dbReference type="ARBA" id="ARBA00022692"/>
    </source>
</evidence>
<evidence type="ECO:0000256" key="2">
    <source>
        <dbReference type="ARBA" id="ARBA00005698"/>
    </source>
</evidence>
<feature type="transmembrane region" description="Helical" evidence="13">
    <location>
        <begin position="58"/>
        <end position="76"/>
    </location>
</feature>
<evidence type="ECO:0000256" key="3">
    <source>
        <dbReference type="ARBA" id="ARBA00019907"/>
    </source>
</evidence>
<dbReference type="Proteomes" id="UP000266313">
    <property type="component" value="Chromosome"/>
</dbReference>
<feature type="transmembrane region" description="Helical" evidence="13">
    <location>
        <begin position="30"/>
        <end position="52"/>
    </location>
</feature>
<feature type="transmembrane region" description="Helical" evidence="13">
    <location>
        <begin position="6"/>
        <end position="23"/>
    </location>
</feature>
<comment type="catalytic activity">
    <reaction evidence="12 13">
        <text>a quinone + NADH + 5 H(+)(in) = a quinol + NAD(+) + 4 H(+)(out)</text>
        <dbReference type="Rhea" id="RHEA:57888"/>
        <dbReference type="ChEBI" id="CHEBI:15378"/>
        <dbReference type="ChEBI" id="CHEBI:24646"/>
        <dbReference type="ChEBI" id="CHEBI:57540"/>
        <dbReference type="ChEBI" id="CHEBI:57945"/>
        <dbReference type="ChEBI" id="CHEBI:132124"/>
    </reaction>
</comment>
<sequence length="166" mass="18243">MLLYVLFYSAALVSVVSTALVIASLNAVHALLYVILSLLASGVVFYLMGAYYAAMLQIIVHVGAIMMLFLFVIMLLNLGRRTLEQERKWLPAAAWRWPSAMAAVLLTELIFVLMQQEPAVLGHIVASKEVGIRLLGPYVLAVELASMLLLAGLVGAYHLTRQEVEK</sequence>
<evidence type="ECO:0000256" key="12">
    <source>
        <dbReference type="ARBA" id="ARBA00047712"/>
    </source>
</evidence>
<dbReference type="AlphaFoldDB" id="A0A250KXE8"/>
<dbReference type="InterPro" id="IPR042106">
    <property type="entry name" value="Nuo/plastoQ_OxRdtase_6_NuoJ"/>
</dbReference>
<keyword evidence="10 13" id="KW-0472">Membrane</keyword>
<accession>A0A250KXE8</accession>
<evidence type="ECO:0000256" key="6">
    <source>
        <dbReference type="ARBA" id="ARBA00022719"/>
    </source>
</evidence>
<dbReference type="Gene3D" id="1.20.120.1200">
    <property type="entry name" value="NADH-ubiquinone/plastoquinone oxidoreductase chain 6, subunit NuoJ"/>
    <property type="match status" value="1"/>
</dbReference>
<keyword evidence="6 13" id="KW-0874">Quinone</keyword>
<evidence type="ECO:0000256" key="9">
    <source>
        <dbReference type="ARBA" id="ARBA00023027"/>
    </source>
</evidence>
<gene>
    <name evidence="14" type="ORF">sS8_4428</name>
</gene>
<keyword evidence="4 13" id="KW-1003">Cell membrane</keyword>
<dbReference type="Pfam" id="PF00499">
    <property type="entry name" value="Oxidored_q3"/>
    <property type="match status" value="1"/>
</dbReference>
<dbReference type="NCBIfam" id="NF005162">
    <property type="entry name" value="PRK06638.1-1"/>
    <property type="match status" value="1"/>
</dbReference>
<comment type="similarity">
    <text evidence="2 13">Belongs to the complex I subunit 6 family.</text>
</comment>
<evidence type="ECO:0000256" key="8">
    <source>
        <dbReference type="ARBA" id="ARBA00022989"/>
    </source>
</evidence>
<evidence type="ECO:0000256" key="7">
    <source>
        <dbReference type="ARBA" id="ARBA00022967"/>
    </source>
</evidence>
<dbReference type="RefSeq" id="WP_232020383.1">
    <property type="nucleotide sequence ID" value="NZ_AP017928.1"/>
</dbReference>
<dbReference type="GO" id="GO:0005886">
    <property type="term" value="C:plasma membrane"/>
    <property type="evidence" value="ECO:0007669"/>
    <property type="project" value="UniProtKB-SubCell"/>
</dbReference>
<dbReference type="PANTHER" id="PTHR33269:SF17">
    <property type="entry name" value="NADH-UBIQUINONE OXIDOREDUCTASE CHAIN 6"/>
    <property type="match status" value="1"/>
</dbReference>
<keyword evidence="9 13" id="KW-0520">NAD</keyword>
<comment type="subunit">
    <text evidence="11">Composed of 13 different subunits. Subunits NuoA, H, J, K, L, M, N constitute the membrane sector of the complex.</text>
</comment>
<keyword evidence="8 13" id="KW-1133">Transmembrane helix</keyword>
<evidence type="ECO:0000256" key="4">
    <source>
        <dbReference type="ARBA" id="ARBA00022475"/>
    </source>
</evidence>
<keyword evidence="7" id="KW-1278">Translocase</keyword>
<proteinExistence type="inferred from homology"/>
<evidence type="ECO:0000256" key="11">
    <source>
        <dbReference type="ARBA" id="ARBA00025811"/>
    </source>
</evidence>
<feature type="transmembrane region" description="Helical" evidence="13">
    <location>
        <begin position="135"/>
        <end position="159"/>
    </location>
</feature>
<name>A0A250KXE8_9GAMM</name>
<evidence type="ECO:0000313" key="14">
    <source>
        <dbReference type="EMBL" id="BBA36358.1"/>
    </source>
</evidence>
<dbReference type="KEGG" id="mmai:sS8_4428"/>
<comment type="subcellular location">
    <subcellularLocation>
        <location evidence="1 13">Cell membrane</location>
        <topology evidence="1 13">Multi-pass membrane protein</topology>
    </subcellularLocation>
</comment>
<keyword evidence="15" id="KW-1185">Reference proteome</keyword>
<comment type="function">
    <text evidence="13">NDH-1 shuttles electrons from NADH, via FMN and iron-sulfur (Fe-S) centers, to quinones in the respiratory chain. Couples the redox reaction to proton translocation (for every two electrons transferred, four hydrogen ions are translocated across the cytoplasmic membrane), and thus conserves the redox energy in a proton gradient.</text>
</comment>
<dbReference type="PANTHER" id="PTHR33269">
    <property type="entry name" value="NADH-UBIQUINONE OXIDOREDUCTASE CHAIN 6"/>
    <property type="match status" value="1"/>
</dbReference>
<dbReference type="EMBL" id="AP017928">
    <property type="protein sequence ID" value="BBA36358.1"/>
    <property type="molecule type" value="Genomic_DNA"/>
</dbReference>
<dbReference type="InterPro" id="IPR001457">
    <property type="entry name" value="NADH_UbQ/plastoQ_OxRdtase_su6"/>
</dbReference>
<keyword evidence="5 13" id="KW-0812">Transmembrane</keyword>
<feature type="transmembrane region" description="Helical" evidence="13">
    <location>
        <begin position="97"/>
        <end position="115"/>
    </location>
</feature>
<reference evidence="14 15" key="1">
    <citation type="submission" date="2016-12" db="EMBL/GenBank/DDBJ databases">
        <title>Genome sequencing of Methylocaldum marinum.</title>
        <authorList>
            <person name="Takeuchi M."/>
            <person name="Kamagata Y."/>
            <person name="Hiraoka S."/>
            <person name="Oshima K."/>
            <person name="Hattori M."/>
            <person name="Iwasaki W."/>
        </authorList>
    </citation>
    <scope>NUCLEOTIDE SEQUENCE [LARGE SCALE GENOMIC DNA]</scope>
    <source>
        <strain evidence="14 15">S8</strain>
    </source>
</reference>